<keyword evidence="2 6" id="KW-0479">Metal-binding</keyword>
<dbReference type="STRING" id="269796.Rru_A1784"/>
<evidence type="ECO:0000256" key="1">
    <source>
        <dbReference type="ARBA" id="ARBA00007092"/>
    </source>
</evidence>
<evidence type="ECO:0000313" key="9">
    <source>
        <dbReference type="EMBL" id="ABC22584.1"/>
    </source>
</evidence>
<dbReference type="PATRIC" id="fig|269796.9.peg.1862"/>
<feature type="site" description="Transition state stabilizer" evidence="7">
    <location>
        <position position="158"/>
    </location>
</feature>
<feature type="binding site" evidence="6">
    <location>
        <position position="156"/>
    </location>
    <ligand>
        <name>Mg(2+)</name>
        <dbReference type="ChEBI" id="CHEBI:18420"/>
        <label>1</label>
    </ligand>
</feature>
<dbReference type="EMBL" id="CP000230">
    <property type="protein sequence ID" value="ABC22584.1"/>
    <property type="molecule type" value="Genomic_DNA"/>
</dbReference>
<dbReference type="AlphaFoldDB" id="Q2RTG1"/>
<evidence type="ECO:0000256" key="6">
    <source>
        <dbReference type="PIRSR" id="PIRSR604808-2"/>
    </source>
</evidence>
<name>Q2RTG1_RHORT</name>
<dbReference type="EnsemblBacteria" id="ABC22584">
    <property type="protein sequence ID" value="ABC22584"/>
    <property type="gene ID" value="Rru_A1784"/>
</dbReference>
<feature type="site" description="Interaction with DNA substrate" evidence="7">
    <location>
        <position position="257"/>
    </location>
</feature>
<comment type="similarity">
    <text evidence="1">Belongs to the DNA repair enzymes AP/ExoA family.</text>
</comment>
<keyword evidence="3 9" id="KW-0378">Hydrolase</keyword>
<proteinExistence type="inferred from homology"/>
<keyword evidence="10" id="KW-1185">Reference proteome</keyword>
<dbReference type="InterPro" id="IPR037493">
    <property type="entry name" value="ExoIII-like"/>
</dbReference>
<sequence length="266" mass="29541">MVSIATFNVNSVKARLPNLLDWLGTRSPDVALLQEIKCLDEAFPRAEIEALGYRLAVHGQKAYNGVAILSRLPLSEVTARLPGLDGAPAEDDDQARYLEAVVDGRFRVCCLYLPNGNPVEEDRKFGYKLAWMDRLIVRATHLMRDFPDTPVILGGDFNVCPDDLDVYDPAGWANDALCRPETRQRFRALVFLGYTDALRALNPGAPLFTFWDYQAGAWQKDHGLRIDHLLLNPAAADRLSAAGVDRATRGHAKSSDHAPSWVTLEL</sequence>
<evidence type="ECO:0000256" key="4">
    <source>
        <dbReference type="ARBA" id="ARBA00022842"/>
    </source>
</evidence>
<dbReference type="PANTHER" id="PTHR43250">
    <property type="entry name" value="EXODEOXYRIBONUCLEASE III"/>
    <property type="match status" value="1"/>
</dbReference>
<feature type="binding site" evidence="6">
    <location>
        <position position="158"/>
    </location>
    <ligand>
        <name>Mg(2+)</name>
        <dbReference type="ChEBI" id="CHEBI:18420"/>
        <label>1</label>
    </ligand>
</feature>
<dbReference type="SUPFAM" id="SSF56219">
    <property type="entry name" value="DNase I-like"/>
    <property type="match status" value="1"/>
</dbReference>
<evidence type="ECO:0000256" key="2">
    <source>
        <dbReference type="ARBA" id="ARBA00022723"/>
    </source>
</evidence>
<comment type="cofactor">
    <cofactor evidence="6">
        <name>Mg(2+)</name>
        <dbReference type="ChEBI" id="CHEBI:18420"/>
    </cofactor>
    <cofactor evidence="6">
        <name>Mn(2+)</name>
        <dbReference type="ChEBI" id="CHEBI:29035"/>
    </cofactor>
    <text evidence="6">Probably binds two magnesium or manganese ions per subunit.</text>
</comment>
<dbReference type="InterPro" id="IPR005135">
    <property type="entry name" value="Endo/exonuclease/phosphatase"/>
</dbReference>
<organism evidence="9 10">
    <name type="scientific">Rhodospirillum rubrum (strain ATCC 11170 / ATH 1.1.1 / DSM 467 / LMG 4362 / NCIMB 8255 / S1)</name>
    <dbReference type="NCBI Taxonomy" id="269796"/>
    <lineage>
        <taxon>Bacteria</taxon>
        <taxon>Pseudomonadati</taxon>
        <taxon>Pseudomonadota</taxon>
        <taxon>Alphaproteobacteria</taxon>
        <taxon>Rhodospirillales</taxon>
        <taxon>Rhodospirillaceae</taxon>
        <taxon>Rhodospirillum</taxon>
    </lineage>
</organism>
<dbReference type="Pfam" id="PF03372">
    <property type="entry name" value="Exo_endo_phos"/>
    <property type="match status" value="1"/>
</dbReference>
<dbReference type="GO" id="GO:0008311">
    <property type="term" value="F:double-stranded DNA 3'-5' DNA exonuclease activity"/>
    <property type="evidence" value="ECO:0007669"/>
    <property type="project" value="UniProtKB-EC"/>
</dbReference>
<keyword evidence="6" id="KW-0464">Manganese</keyword>
<dbReference type="GO" id="GO:0046872">
    <property type="term" value="F:metal ion binding"/>
    <property type="evidence" value="ECO:0007669"/>
    <property type="project" value="UniProtKB-KW"/>
</dbReference>
<dbReference type="InterPro" id="IPR036691">
    <property type="entry name" value="Endo/exonu/phosph_ase_sf"/>
</dbReference>
<gene>
    <name evidence="9" type="ordered locus">Rru_A1784</name>
</gene>
<protein>
    <submittedName>
        <fullName evidence="9">Exodeoxyribonuclease III</fullName>
        <ecNumber evidence="9">3.1.11.2</ecNumber>
    </submittedName>
</protein>
<dbReference type="PhylomeDB" id="Q2RTG1"/>
<dbReference type="EC" id="3.1.11.2" evidence="9"/>
<feature type="binding site" evidence="6">
    <location>
        <position position="257"/>
    </location>
    <ligand>
        <name>Mg(2+)</name>
        <dbReference type="ChEBI" id="CHEBI:18420"/>
        <label>1</label>
    </ligand>
</feature>
<feature type="active site" description="Proton donor/acceptor" evidence="5">
    <location>
        <position position="156"/>
    </location>
</feature>
<keyword evidence="4 6" id="KW-0460">Magnesium</keyword>
<dbReference type="CDD" id="cd09086">
    <property type="entry name" value="ExoIII-like_AP-endo"/>
    <property type="match status" value="1"/>
</dbReference>
<dbReference type="PANTHER" id="PTHR43250:SF2">
    <property type="entry name" value="EXODEOXYRIBONUCLEASE III"/>
    <property type="match status" value="1"/>
</dbReference>
<dbReference type="HOGENOM" id="CLU_027539_0_1_5"/>
<feature type="binding site" evidence="6">
    <location>
        <position position="256"/>
    </location>
    <ligand>
        <name>Mg(2+)</name>
        <dbReference type="ChEBI" id="CHEBI:18420"/>
        <label>1</label>
    </ligand>
</feature>
<evidence type="ECO:0000256" key="3">
    <source>
        <dbReference type="ARBA" id="ARBA00022801"/>
    </source>
</evidence>
<feature type="domain" description="Endonuclease/exonuclease/phosphatase" evidence="8">
    <location>
        <begin position="5"/>
        <end position="257"/>
    </location>
</feature>
<evidence type="ECO:0000256" key="7">
    <source>
        <dbReference type="PIRSR" id="PIRSR604808-3"/>
    </source>
</evidence>
<reference evidence="9 10" key="1">
    <citation type="journal article" date="2011" name="Stand. Genomic Sci.">
        <title>Complete genome sequence of Rhodospirillum rubrum type strain (S1).</title>
        <authorList>
            <person name="Munk A.C."/>
            <person name="Copeland A."/>
            <person name="Lucas S."/>
            <person name="Lapidus A."/>
            <person name="Del Rio T.G."/>
            <person name="Barry K."/>
            <person name="Detter J.C."/>
            <person name="Hammon N."/>
            <person name="Israni S."/>
            <person name="Pitluck S."/>
            <person name="Brettin T."/>
            <person name="Bruce D."/>
            <person name="Han C."/>
            <person name="Tapia R."/>
            <person name="Gilna P."/>
            <person name="Schmutz J."/>
            <person name="Larimer F."/>
            <person name="Land M."/>
            <person name="Kyrpides N.C."/>
            <person name="Mavromatis K."/>
            <person name="Richardson P."/>
            <person name="Rohde M."/>
            <person name="Goker M."/>
            <person name="Klenk H.P."/>
            <person name="Zhang Y."/>
            <person name="Roberts G.P."/>
            <person name="Reslewic S."/>
            <person name="Schwartz D.C."/>
        </authorList>
    </citation>
    <scope>NUCLEOTIDE SEQUENCE [LARGE SCALE GENOMIC DNA]</scope>
    <source>
        <strain evidence="10">ATCC 11170 / ATH 1.1.1 / DSM 467 / LMG 4362 / NCIMB 8255 / S1</strain>
    </source>
</reference>
<feature type="site" description="Important for catalytic activity" evidence="7">
    <location>
        <position position="227"/>
    </location>
</feature>
<dbReference type="NCBIfam" id="TIGR00633">
    <property type="entry name" value="xth"/>
    <property type="match status" value="1"/>
</dbReference>
<dbReference type="PROSITE" id="PS51435">
    <property type="entry name" value="AP_NUCLEASE_F1_4"/>
    <property type="match status" value="1"/>
</dbReference>
<evidence type="ECO:0000313" key="10">
    <source>
        <dbReference type="Proteomes" id="UP000001929"/>
    </source>
</evidence>
<evidence type="ECO:0000256" key="5">
    <source>
        <dbReference type="PIRSR" id="PIRSR604808-1"/>
    </source>
</evidence>
<accession>Q2RTG1</accession>
<dbReference type="NCBIfam" id="TIGR00195">
    <property type="entry name" value="exoDNase_III"/>
    <property type="match status" value="1"/>
</dbReference>
<dbReference type="eggNOG" id="COG0708">
    <property type="taxonomic scope" value="Bacteria"/>
</dbReference>
<dbReference type="Gene3D" id="3.60.10.10">
    <property type="entry name" value="Endonuclease/exonuclease/phosphatase"/>
    <property type="match status" value="1"/>
</dbReference>
<dbReference type="Proteomes" id="UP000001929">
    <property type="component" value="Chromosome"/>
</dbReference>
<dbReference type="InterPro" id="IPR004808">
    <property type="entry name" value="AP_endonuc_1"/>
</dbReference>
<dbReference type="GO" id="GO:0006281">
    <property type="term" value="P:DNA repair"/>
    <property type="evidence" value="ECO:0007669"/>
    <property type="project" value="InterPro"/>
</dbReference>
<dbReference type="KEGG" id="rru:Rru_A1784"/>
<feature type="binding site" evidence="6">
    <location>
        <position position="8"/>
    </location>
    <ligand>
        <name>Mg(2+)</name>
        <dbReference type="ChEBI" id="CHEBI:18420"/>
        <label>1</label>
    </ligand>
</feature>
<dbReference type="RefSeq" id="WP_011389537.1">
    <property type="nucleotide sequence ID" value="NC_007643.1"/>
</dbReference>
<feature type="active site" evidence="5">
    <location>
        <position position="112"/>
    </location>
</feature>
<feature type="active site" description="Proton acceptor" evidence="5">
    <location>
        <position position="257"/>
    </location>
</feature>
<evidence type="ECO:0000259" key="8">
    <source>
        <dbReference type="Pfam" id="PF03372"/>
    </source>
</evidence>
<feature type="binding site" evidence="6">
    <location>
        <position position="35"/>
    </location>
    <ligand>
        <name>Mg(2+)</name>
        <dbReference type="ChEBI" id="CHEBI:18420"/>
        <label>1</label>
    </ligand>
</feature>